<proteinExistence type="predicted"/>
<accession>A0A380LIX3</accession>
<dbReference type="Proteomes" id="UP000255523">
    <property type="component" value="Unassembled WGS sequence"/>
</dbReference>
<organism evidence="1 2">
    <name type="scientific">Faecalicoccus pleomorphus</name>
    <dbReference type="NCBI Taxonomy" id="1323"/>
    <lineage>
        <taxon>Bacteria</taxon>
        <taxon>Bacillati</taxon>
        <taxon>Bacillota</taxon>
        <taxon>Erysipelotrichia</taxon>
        <taxon>Erysipelotrichales</taxon>
        <taxon>Erysipelotrichaceae</taxon>
        <taxon>Faecalicoccus</taxon>
    </lineage>
</organism>
<protein>
    <submittedName>
        <fullName evidence="1">Uncharacterized protein</fullName>
    </submittedName>
</protein>
<dbReference type="AlphaFoldDB" id="A0A380LIX3"/>
<dbReference type="EMBL" id="UHFX01000003">
    <property type="protein sequence ID" value="SUO03213.1"/>
    <property type="molecule type" value="Genomic_DNA"/>
</dbReference>
<name>A0A380LIX3_9FIRM</name>
<sequence length="269" mass="31136">MSGGGNIWFDCSTENINKSNLKDYEITYIESILNGLEFEVLPTNDYLSMGDEYEVNVVNAEEIYTDENHDIAVQLVNTSYSGIMESIIHDYLNASEIPAEDVDALREDALENVKPRIGTYIRAKNEDYLLNEVTDIEPLDVYYVTSKDTNKLRSLKLYEYVNESGLNERMLVYTYKVSFKACLEVGWSGRHPVYSDETYDDYIYLYCGFRDFTSRFTQRKSYDTDTGSVFSVEEANTDQEFENLMLNGSTYNGDYGTDDFFVEKWVEKK</sequence>
<gene>
    <name evidence="1" type="ORF">NCTC11087_00065</name>
</gene>
<reference evidence="1 2" key="1">
    <citation type="submission" date="2018-06" db="EMBL/GenBank/DDBJ databases">
        <authorList>
            <consortium name="Pathogen Informatics"/>
            <person name="Doyle S."/>
        </authorList>
    </citation>
    <scope>NUCLEOTIDE SEQUENCE [LARGE SCALE GENOMIC DNA]</scope>
    <source>
        <strain evidence="1 2">NCTC11087</strain>
    </source>
</reference>
<keyword evidence="2" id="KW-1185">Reference proteome</keyword>
<evidence type="ECO:0000313" key="2">
    <source>
        <dbReference type="Proteomes" id="UP000255523"/>
    </source>
</evidence>
<evidence type="ECO:0000313" key="1">
    <source>
        <dbReference type="EMBL" id="SUO03213.1"/>
    </source>
</evidence>